<gene>
    <name evidence="3" type="ORF">UPYG_G00096170</name>
</gene>
<feature type="region of interest" description="Disordered" evidence="1">
    <location>
        <begin position="370"/>
        <end position="412"/>
    </location>
</feature>
<feature type="domain" description="Myb/SANT-like DNA-binding" evidence="2">
    <location>
        <begin position="196"/>
        <end position="281"/>
    </location>
</feature>
<comment type="caution">
    <text evidence="3">The sequence shown here is derived from an EMBL/GenBank/DDBJ whole genome shotgun (WGS) entry which is preliminary data.</text>
</comment>
<accession>A0ABD0WZX1</accession>
<evidence type="ECO:0000259" key="2">
    <source>
        <dbReference type="Pfam" id="PF13837"/>
    </source>
</evidence>
<proteinExistence type="predicted"/>
<sequence>MTSLKSENARCSVLGRACARWQHVNTEANPCPELRSSVAQTSLVENAAIYFQLVIKARVPEKVNAATVTDNWDSKKVLLVESRKRYVMSLNVTVKSEDSDSFDEEDESSLISGDIGSEFPACHISPGGGAIEDHAGYSSKHGRVESKTTKPILLYPVSGDPFCPSTFADGKTVLKIAPAPVMNRPPPRPLPQVSPEFSYQAIVYLIEAVGRRWSLYGTRERSQLFQSVQKELEEQGHCHPVEKIRRKWNNLIVTYKRVKYRCRETGQARTSWEYFEMMDSMLGDTIGAETTISPTMVTGSPVVTSVPKVTVATETGKTEQKPLLLPQGNLISAGSRTLTLVPSPLSPPAPSPLPLYTFVRSLPPPTPVHSPVPLSAPLDTPSPRVANNTDHLKPIPSPAPAAPPPASGHASNLSRMRLLRKKRRRIPFASCFPVAPLQAQQRQVEEGASQLQEFLRRQEEQTREEQERRNKAEARERRRERREARMAESLGRMAAALELLSSKQDTVIALLQRLAERDRK</sequence>
<evidence type="ECO:0000313" key="3">
    <source>
        <dbReference type="EMBL" id="KAL0992648.1"/>
    </source>
</evidence>
<dbReference type="AlphaFoldDB" id="A0ABD0WZX1"/>
<feature type="compositionally biased region" description="Pro residues" evidence="1">
    <location>
        <begin position="395"/>
        <end position="406"/>
    </location>
</feature>
<reference evidence="3 4" key="1">
    <citation type="submission" date="2024-06" db="EMBL/GenBank/DDBJ databases">
        <authorList>
            <person name="Pan Q."/>
            <person name="Wen M."/>
            <person name="Jouanno E."/>
            <person name="Zahm M."/>
            <person name="Klopp C."/>
            <person name="Cabau C."/>
            <person name="Louis A."/>
            <person name="Berthelot C."/>
            <person name="Parey E."/>
            <person name="Roest Crollius H."/>
            <person name="Montfort J."/>
            <person name="Robinson-Rechavi M."/>
            <person name="Bouchez O."/>
            <person name="Lampietro C."/>
            <person name="Lopez Roques C."/>
            <person name="Donnadieu C."/>
            <person name="Postlethwait J."/>
            <person name="Bobe J."/>
            <person name="Verreycken H."/>
            <person name="Guiguen Y."/>
        </authorList>
    </citation>
    <scope>NUCLEOTIDE SEQUENCE [LARGE SCALE GENOMIC DNA]</scope>
    <source>
        <strain evidence="3">Up_M1</strain>
        <tissue evidence="3">Testis</tissue>
    </source>
</reference>
<dbReference type="InterPro" id="IPR044822">
    <property type="entry name" value="Myb_DNA-bind_4"/>
</dbReference>
<keyword evidence="4" id="KW-1185">Reference proteome</keyword>
<organism evidence="3 4">
    <name type="scientific">Umbra pygmaea</name>
    <name type="common">Eastern mudminnow</name>
    <dbReference type="NCBI Taxonomy" id="75934"/>
    <lineage>
        <taxon>Eukaryota</taxon>
        <taxon>Metazoa</taxon>
        <taxon>Chordata</taxon>
        <taxon>Craniata</taxon>
        <taxon>Vertebrata</taxon>
        <taxon>Euteleostomi</taxon>
        <taxon>Actinopterygii</taxon>
        <taxon>Neopterygii</taxon>
        <taxon>Teleostei</taxon>
        <taxon>Protacanthopterygii</taxon>
        <taxon>Esociformes</taxon>
        <taxon>Umbridae</taxon>
        <taxon>Umbra</taxon>
    </lineage>
</organism>
<protein>
    <recommendedName>
        <fullName evidence="2">Myb/SANT-like DNA-binding domain-containing protein</fullName>
    </recommendedName>
</protein>
<evidence type="ECO:0000313" key="4">
    <source>
        <dbReference type="Proteomes" id="UP001557470"/>
    </source>
</evidence>
<feature type="region of interest" description="Disordered" evidence="1">
    <location>
        <begin position="456"/>
        <end position="486"/>
    </location>
</feature>
<dbReference type="Pfam" id="PF13837">
    <property type="entry name" value="Myb_DNA-bind_4"/>
    <property type="match status" value="1"/>
</dbReference>
<name>A0ABD0WZX1_UMBPY</name>
<dbReference type="Proteomes" id="UP001557470">
    <property type="component" value="Unassembled WGS sequence"/>
</dbReference>
<dbReference type="Gene3D" id="1.10.10.60">
    <property type="entry name" value="Homeodomain-like"/>
    <property type="match status" value="1"/>
</dbReference>
<evidence type="ECO:0000256" key="1">
    <source>
        <dbReference type="SAM" id="MobiDB-lite"/>
    </source>
</evidence>
<dbReference type="EMBL" id="JAGEUA010000003">
    <property type="protein sequence ID" value="KAL0992648.1"/>
    <property type="molecule type" value="Genomic_DNA"/>
</dbReference>